<dbReference type="OrthoDB" id="7265085at2"/>
<dbReference type="Pfam" id="PF09537">
    <property type="entry name" value="DUF2383"/>
    <property type="match status" value="1"/>
</dbReference>
<feature type="domain" description="DUF2383" evidence="1">
    <location>
        <begin position="7"/>
        <end position="114"/>
    </location>
</feature>
<protein>
    <submittedName>
        <fullName evidence="2">PA2169 family four-helix-bundle protein</fullName>
    </submittedName>
</protein>
<sequence length="152" mass="16600">MPVDHDIATLNSLTTTTIDSCDGYERAAEDASAGRFREMFRECARERRAAVSDLQQTVRSLGGTPVDDGSLMANIHRRWLDLKNALSGGGDKAIIDEVERGEDYIKGKYEEALGDSELSPTALEAVDAAYRSVRAGHDRVRDLKHSMEGSAA</sequence>
<dbReference type="InterPro" id="IPR012347">
    <property type="entry name" value="Ferritin-like"/>
</dbReference>
<dbReference type="InterPro" id="IPR019052">
    <property type="entry name" value="DUF2383"/>
</dbReference>
<dbReference type="NCBIfam" id="TIGR02284">
    <property type="entry name" value="PA2169 family four-helix-bundle protein"/>
    <property type="match status" value="1"/>
</dbReference>
<dbReference type="RefSeq" id="WP_147043334.1">
    <property type="nucleotide sequence ID" value="NZ_BAABIR010000001.1"/>
</dbReference>
<dbReference type="PIRSF" id="PIRSF029477">
    <property type="entry name" value="UCP029477"/>
    <property type="match status" value="1"/>
</dbReference>
<organism evidence="2 3">
    <name type="scientific">Allosphingosinicella ginsenosidimutans</name>
    <dbReference type="NCBI Taxonomy" id="1176539"/>
    <lineage>
        <taxon>Bacteria</taxon>
        <taxon>Pseudomonadati</taxon>
        <taxon>Pseudomonadota</taxon>
        <taxon>Alphaproteobacteria</taxon>
        <taxon>Sphingomonadales</taxon>
        <taxon>Sphingomonadaceae</taxon>
        <taxon>Allosphingosinicella</taxon>
    </lineage>
</organism>
<evidence type="ECO:0000313" key="2">
    <source>
        <dbReference type="EMBL" id="TXC63928.1"/>
    </source>
</evidence>
<dbReference type="EMBL" id="VOQQ01000001">
    <property type="protein sequence ID" value="TXC63928.1"/>
    <property type="molecule type" value="Genomic_DNA"/>
</dbReference>
<dbReference type="Proteomes" id="UP000321249">
    <property type="component" value="Unassembled WGS sequence"/>
</dbReference>
<evidence type="ECO:0000313" key="3">
    <source>
        <dbReference type="Proteomes" id="UP000321249"/>
    </source>
</evidence>
<gene>
    <name evidence="2" type="ORF">FRZ32_09820</name>
</gene>
<evidence type="ECO:0000259" key="1">
    <source>
        <dbReference type="Pfam" id="PF09537"/>
    </source>
</evidence>
<comment type="caution">
    <text evidence="2">The sequence shown here is derived from an EMBL/GenBank/DDBJ whole genome shotgun (WGS) entry which is preliminary data.</text>
</comment>
<dbReference type="Gene3D" id="1.20.1260.10">
    <property type="match status" value="1"/>
</dbReference>
<dbReference type="InterPro" id="IPR011971">
    <property type="entry name" value="CHP02284"/>
</dbReference>
<keyword evidence="3" id="KW-1185">Reference proteome</keyword>
<proteinExistence type="predicted"/>
<reference evidence="2 3" key="1">
    <citation type="journal article" date="2015" name="J. Microbiol.">
        <title>Sphingosinicella ginsenosidimutans sp. nov., with ginsenoside converting activity.</title>
        <authorList>
            <person name="Kim J.K."/>
            <person name="Kang M.S."/>
            <person name="Park S.C."/>
            <person name="Kim K.M."/>
            <person name="Choi K."/>
            <person name="Yoon M.H."/>
            <person name="Im W.T."/>
        </authorList>
    </citation>
    <scope>NUCLEOTIDE SEQUENCE [LARGE SCALE GENOMIC DNA]</scope>
    <source>
        <strain evidence="2 3">BS-11</strain>
    </source>
</reference>
<dbReference type="AlphaFoldDB" id="A0A5C6TW33"/>
<accession>A0A5C6TW33</accession>
<name>A0A5C6TW33_9SPHN</name>
<dbReference type="InterPro" id="IPR016920">
    <property type="entry name" value="UCP029477"/>
</dbReference>